<dbReference type="InterPro" id="IPR001387">
    <property type="entry name" value="Cro/C1-type_HTH"/>
</dbReference>
<protein>
    <recommendedName>
        <fullName evidence="3">HTH cro/C1-type domain-containing protein</fullName>
    </recommendedName>
</protein>
<dbReference type="SUPFAM" id="SSF47413">
    <property type="entry name" value="lambda repressor-like DNA-binding domains"/>
    <property type="match status" value="1"/>
</dbReference>
<accession>E2Z9S3</accession>
<dbReference type="OrthoDB" id="2049148at2"/>
<organism evidence="1 2">
    <name type="scientific">Megasphaera micronuciformis F0359</name>
    <dbReference type="NCBI Taxonomy" id="706434"/>
    <lineage>
        <taxon>Bacteria</taxon>
        <taxon>Bacillati</taxon>
        <taxon>Bacillota</taxon>
        <taxon>Negativicutes</taxon>
        <taxon>Veillonellales</taxon>
        <taxon>Veillonellaceae</taxon>
        <taxon>Megasphaera</taxon>
    </lineage>
</organism>
<dbReference type="Proteomes" id="UP000003195">
    <property type="component" value="Unassembled WGS sequence"/>
</dbReference>
<keyword evidence="2" id="KW-1185">Reference proteome</keyword>
<dbReference type="CDD" id="cd00093">
    <property type="entry name" value="HTH_XRE"/>
    <property type="match status" value="1"/>
</dbReference>
<gene>
    <name evidence="1" type="ORF">HMPREF9429_00179</name>
</gene>
<dbReference type="InterPro" id="IPR010982">
    <property type="entry name" value="Lambda_DNA-bd_dom_sf"/>
</dbReference>
<dbReference type="STRING" id="706434.HMPREF9429_00179"/>
<evidence type="ECO:0000313" key="2">
    <source>
        <dbReference type="Proteomes" id="UP000003195"/>
    </source>
</evidence>
<dbReference type="EMBL" id="AECS01000007">
    <property type="protein sequence ID" value="EFQ04898.1"/>
    <property type="molecule type" value="Genomic_DNA"/>
</dbReference>
<reference evidence="1 2" key="1">
    <citation type="submission" date="2010-08" db="EMBL/GenBank/DDBJ databases">
        <authorList>
            <person name="Weinstock G."/>
            <person name="Sodergren E."/>
            <person name="Clifton S."/>
            <person name="Fulton L."/>
            <person name="Fulton B."/>
            <person name="Courtney L."/>
            <person name="Fronick C."/>
            <person name="Harrison M."/>
            <person name="Strong C."/>
            <person name="Farmer C."/>
            <person name="Delahaunty K."/>
            <person name="Markovic C."/>
            <person name="Hall O."/>
            <person name="Minx P."/>
            <person name="Tomlinson C."/>
            <person name="Mitreva M."/>
            <person name="Hou S."/>
            <person name="Chen J."/>
            <person name="Wollam A."/>
            <person name="Pepin K.H."/>
            <person name="Johnson M."/>
            <person name="Bhonagiri V."/>
            <person name="Zhang X."/>
            <person name="Suruliraj S."/>
            <person name="Warren W."/>
            <person name="Chinwalla A."/>
            <person name="Mardis E.R."/>
            <person name="Wilson R.K."/>
        </authorList>
    </citation>
    <scope>NUCLEOTIDE SEQUENCE [LARGE SCALE GENOMIC DNA]</scope>
    <source>
        <strain evidence="1 2">F0359</strain>
    </source>
</reference>
<name>E2Z9S3_9FIRM</name>
<dbReference type="HOGENOM" id="CLU_066192_46_6_9"/>
<evidence type="ECO:0000313" key="1">
    <source>
        <dbReference type="EMBL" id="EFQ04898.1"/>
    </source>
</evidence>
<comment type="caution">
    <text evidence="1">The sequence shown here is derived from an EMBL/GenBank/DDBJ whole genome shotgun (WGS) entry which is preliminary data.</text>
</comment>
<sequence length="65" mass="7583">MKGYSKLKGYFVEHGIKQQEIADLLKIGRSTLNVKLNRNGTDFTMQEVRTLCRKYKLDANIFFLV</sequence>
<proteinExistence type="predicted"/>
<evidence type="ECO:0008006" key="3">
    <source>
        <dbReference type="Google" id="ProtNLM"/>
    </source>
</evidence>
<dbReference type="AlphaFoldDB" id="E2Z9S3"/>
<dbReference type="GO" id="GO:0003677">
    <property type="term" value="F:DNA binding"/>
    <property type="evidence" value="ECO:0007669"/>
    <property type="project" value="InterPro"/>
</dbReference>
<dbReference type="eggNOG" id="ENOG502ZPV7">
    <property type="taxonomic scope" value="Bacteria"/>
</dbReference>
<dbReference type="RefSeq" id="WP_006940912.1">
    <property type="nucleotide sequence ID" value="NZ_GL538181.1"/>
</dbReference>